<dbReference type="GO" id="GO:0016597">
    <property type="term" value="F:amino acid binding"/>
    <property type="evidence" value="ECO:0007669"/>
    <property type="project" value="TreeGrafter"/>
</dbReference>
<proteinExistence type="inferred from homology"/>
<dbReference type="EMBL" id="HG805816">
    <property type="protein sequence ID" value="CDW52183.1"/>
    <property type="molecule type" value="Genomic_DNA"/>
</dbReference>
<organism evidence="3 4">
    <name type="scientific">Trichuris trichiura</name>
    <name type="common">Whipworm</name>
    <name type="synonym">Trichocephalus trichiurus</name>
    <dbReference type="NCBI Taxonomy" id="36087"/>
    <lineage>
        <taxon>Eukaryota</taxon>
        <taxon>Metazoa</taxon>
        <taxon>Ecdysozoa</taxon>
        <taxon>Nematoda</taxon>
        <taxon>Enoplea</taxon>
        <taxon>Dorylaimia</taxon>
        <taxon>Trichinellida</taxon>
        <taxon>Trichuridae</taxon>
        <taxon>Trichuris</taxon>
    </lineage>
</organism>
<gene>
    <name evidence="3" type="ORF">TTRE_0000044201</name>
</gene>
<dbReference type="STRING" id="36087.A0A077YXL4"/>
<evidence type="ECO:0000313" key="4">
    <source>
        <dbReference type="Proteomes" id="UP000030665"/>
    </source>
</evidence>
<keyword evidence="4" id="KW-1185">Reference proteome</keyword>
<name>A0A077YXL4_TRITR</name>
<protein>
    <submittedName>
        <fullName evidence="3">Amidinotransf domain containing protein</fullName>
    </submittedName>
</protein>
<keyword evidence="2" id="KW-0378">Hydrolase</keyword>
<accession>A0A077YXL4</accession>
<dbReference type="PANTHER" id="PTHR12737">
    <property type="entry name" value="DIMETHYLARGININE DIMETHYLAMINOHYDROLASE"/>
    <property type="match status" value="1"/>
</dbReference>
<evidence type="ECO:0000256" key="2">
    <source>
        <dbReference type="ARBA" id="ARBA00022801"/>
    </source>
</evidence>
<dbReference type="AlphaFoldDB" id="A0A077YXL4"/>
<evidence type="ECO:0000256" key="1">
    <source>
        <dbReference type="ARBA" id="ARBA00008532"/>
    </source>
</evidence>
<dbReference type="InterPro" id="IPR033199">
    <property type="entry name" value="DDAH-like"/>
</dbReference>
<dbReference type="PANTHER" id="PTHR12737:SF9">
    <property type="entry name" value="DIMETHYLARGININASE"/>
    <property type="match status" value="1"/>
</dbReference>
<comment type="similarity">
    <text evidence="1">Belongs to the DDAH family.</text>
</comment>
<sequence>MSPFTHAIVSRAPNRLLSGGKPLNVVDINLFTKQQEELCEKLREAGVDVIELAPEDTEEMKSLFVDDLAVICNGTALITLDQPGQRANEVMALLLELGFRVKTLSNNNNATFCGSDVLFTGKEFFVALSDRTNAAGAKEVARTFSEYPVTAVKLNGPKPLKYYVCMAAPEVLAVSSSSEAQNVLKKIETEATYQYHTLSFNKDVPVSCMNVNGVIFTACTGSDAEKFNVLPGCTVQTIEIDEMTKNEALLTQYCLLLKKIKHMKNF</sequence>
<dbReference type="GO" id="GO:0016403">
    <property type="term" value="F:dimethylargininase activity"/>
    <property type="evidence" value="ECO:0007669"/>
    <property type="project" value="TreeGrafter"/>
</dbReference>
<dbReference type="Gene3D" id="3.75.10.10">
    <property type="entry name" value="L-arginine/glycine Amidinotransferase, Chain A"/>
    <property type="match status" value="1"/>
</dbReference>
<dbReference type="GO" id="GO:0006525">
    <property type="term" value="P:arginine metabolic process"/>
    <property type="evidence" value="ECO:0007669"/>
    <property type="project" value="TreeGrafter"/>
</dbReference>
<reference evidence="3" key="1">
    <citation type="submission" date="2014-01" db="EMBL/GenBank/DDBJ databases">
        <authorList>
            <person name="Aslett M."/>
        </authorList>
    </citation>
    <scope>NUCLEOTIDE SEQUENCE</scope>
</reference>
<dbReference type="Proteomes" id="UP000030665">
    <property type="component" value="Unassembled WGS sequence"/>
</dbReference>
<evidence type="ECO:0000313" key="3">
    <source>
        <dbReference type="EMBL" id="CDW52183.1"/>
    </source>
</evidence>
<reference evidence="3" key="2">
    <citation type="submission" date="2014-03" db="EMBL/GenBank/DDBJ databases">
        <title>The whipworm genome and dual-species transcriptomics of an intimate host-pathogen interaction.</title>
        <authorList>
            <person name="Foth B.J."/>
            <person name="Tsai I.J."/>
            <person name="Reid A.J."/>
            <person name="Bancroft A.J."/>
            <person name="Nichol S."/>
            <person name="Tracey A."/>
            <person name="Holroyd N."/>
            <person name="Cotton J.A."/>
            <person name="Stanley E.J."/>
            <person name="Zarowiecki M."/>
            <person name="Liu J.Z."/>
            <person name="Huckvale T."/>
            <person name="Cooper P.J."/>
            <person name="Grencis R.K."/>
            <person name="Berriman M."/>
        </authorList>
    </citation>
    <scope>NUCLEOTIDE SEQUENCE [LARGE SCALE GENOMIC DNA]</scope>
</reference>
<dbReference type="FunFam" id="3.75.10.10:FF:000004">
    <property type="entry name" value="N(G),N(G)-dimethylarginine dimethylaminohydrolase 1"/>
    <property type="match status" value="1"/>
</dbReference>
<dbReference type="GO" id="GO:0045429">
    <property type="term" value="P:positive regulation of nitric oxide biosynthetic process"/>
    <property type="evidence" value="ECO:0007669"/>
    <property type="project" value="TreeGrafter"/>
</dbReference>
<dbReference type="SUPFAM" id="SSF55909">
    <property type="entry name" value="Pentein"/>
    <property type="match status" value="1"/>
</dbReference>
<dbReference type="OrthoDB" id="10016839at2759"/>
<dbReference type="GO" id="GO:0000052">
    <property type="term" value="P:citrulline metabolic process"/>
    <property type="evidence" value="ECO:0007669"/>
    <property type="project" value="TreeGrafter"/>
</dbReference>